<feature type="binding site" evidence="7">
    <location>
        <position position="224"/>
    </location>
    <ligand>
        <name>Mg(2+)</name>
        <dbReference type="ChEBI" id="CHEBI:18420"/>
    </ligand>
</feature>
<dbReference type="GO" id="GO:0005886">
    <property type="term" value="C:plasma membrane"/>
    <property type="evidence" value="ECO:0007669"/>
    <property type="project" value="UniProtKB-SubCell"/>
</dbReference>
<keyword evidence="2" id="KW-1003">Cell membrane</keyword>
<feature type="transmembrane region" description="Helical" evidence="8">
    <location>
        <begin position="306"/>
        <end position="325"/>
    </location>
</feature>
<dbReference type="CDD" id="cd06853">
    <property type="entry name" value="GT_WecA_like"/>
    <property type="match status" value="1"/>
</dbReference>
<feature type="binding site" evidence="7">
    <location>
        <position position="168"/>
    </location>
    <ligand>
        <name>Mg(2+)</name>
        <dbReference type="ChEBI" id="CHEBI:18420"/>
    </ligand>
</feature>
<name>A0A0A1ZUL3_PROMR</name>
<dbReference type="EMBL" id="JNAJ01000004">
    <property type="protein sequence ID" value="KGF93060.1"/>
    <property type="molecule type" value="Genomic_DNA"/>
</dbReference>
<dbReference type="OrthoDB" id="9805475at2"/>
<dbReference type="PANTHER" id="PTHR22926">
    <property type="entry name" value="PHOSPHO-N-ACETYLMURAMOYL-PENTAPEPTIDE-TRANSFERASE"/>
    <property type="match status" value="1"/>
</dbReference>
<keyword evidence="7" id="KW-0479">Metal-binding</keyword>
<dbReference type="Pfam" id="PF00953">
    <property type="entry name" value="Glycos_transf_4"/>
    <property type="match status" value="1"/>
</dbReference>
<evidence type="ECO:0000256" key="6">
    <source>
        <dbReference type="ARBA" id="ARBA00023136"/>
    </source>
</evidence>
<dbReference type="GO" id="GO:0009103">
    <property type="term" value="P:lipopolysaccharide biosynthetic process"/>
    <property type="evidence" value="ECO:0007669"/>
    <property type="project" value="TreeGrafter"/>
</dbReference>
<feature type="transmembrane region" description="Helical" evidence="8">
    <location>
        <begin position="48"/>
        <end position="71"/>
    </location>
</feature>
<keyword evidence="4 8" id="KW-0812">Transmembrane</keyword>
<organism evidence="9 10">
    <name type="scientific">Prochlorococcus marinus str. MIT 9116</name>
    <dbReference type="NCBI Taxonomy" id="167544"/>
    <lineage>
        <taxon>Bacteria</taxon>
        <taxon>Bacillati</taxon>
        <taxon>Cyanobacteriota</taxon>
        <taxon>Cyanophyceae</taxon>
        <taxon>Synechococcales</taxon>
        <taxon>Prochlorococcaceae</taxon>
        <taxon>Prochlorococcus</taxon>
    </lineage>
</organism>
<accession>A0A0A1ZUL3</accession>
<dbReference type="GO" id="GO:0046872">
    <property type="term" value="F:metal ion binding"/>
    <property type="evidence" value="ECO:0007669"/>
    <property type="project" value="UniProtKB-KW"/>
</dbReference>
<evidence type="ECO:0000256" key="4">
    <source>
        <dbReference type="ARBA" id="ARBA00022692"/>
    </source>
</evidence>
<keyword evidence="6 8" id="KW-0472">Membrane</keyword>
<dbReference type="PANTHER" id="PTHR22926:SF3">
    <property type="entry name" value="UNDECAPRENYL-PHOSPHATE ALPHA-N-ACETYLGLUCOSAMINYL 1-PHOSPHATE TRANSFERASE"/>
    <property type="match status" value="1"/>
</dbReference>
<comment type="subcellular location">
    <subcellularLocation>
        <location evidence="1">Cell membrane</location>
        <topology evidence="1">Multi-pass membrane protein</topology>
    </subcellularLocation>
</comment>
<dbReference type="InterPro" id="IPR018480">
    <property type="entry name" value="PNAcMuramoyl-5peptid_Trfase_CS"/>
</dbReference>
<feature type="transmembrane region" description="Helical" evidence="8">
    <location>
        <begin position="83"/>
        <end position="100"/>
    </location>
</feature>
<reference evidence="10" key="1">
    <citation type="journal article" date="2014" name="Sci. Data">
        <title>Genomes of diverse isolates of the marine cyanobacterium Prochlorococcus.</title>
        <authorList>
            <person name="Biller S."/>
            <person name="Berube P."/>
            <person name="Thompson J."/>
            <person name="Kelly L."/>
            <person name="Roggensack S."/>
            <person name="Awad L."/>
            <person name="Roache-Johnson K."/>
            <person name="Ding H."/>
            <person name="Giovannoni S.J."/>
            <person name="Moore L.R."/>
            <person name="Chisholm S.W."/>
        </authorList>
    </citation>
    <scope>NUCLEOTIDE SEQUENCE [LARGE SCALE GENOMIC DNA]</scope>
</reference>
<dbReference type="InterPro" id="IPR000715">
    <property type="entry name" value="Glycosyl_transferase_4"/>
</dbReference>
<feature type="transmembrane region" description="Helical" evidence="8">
    <location>
        <begin position="6"/>
        <end position="28"/>
    </location>
</feature>
<dbReference type="GO" id="GO:0016780">
    <property type="term" value="F:phosphotransferase activity, for other substituted phosphate groups"/>
    <property type="evidence" value="ECO:0007669"/>
    <property type="project" value="InterPro"/>
</dbReference>
<feature type="transmembrane region" description="Helical" evidence="8">
    <location>
        <begin position="226"/>
        <end position="244"/>
    </location>
</feature>
<comment type="caution">
    <text evidence="9">The sequence shown here is derived from an EMBL/GenBank/DDBJ whole genome shotgun (WGS) entry which is preliminary data.</text>
</comment>
<feature type="transmembrane region" description="Helical" evidence="8">
    <location>
        <begin position="109"/>
        <end position="125"/>
    </location>
</feature>
<dbReference type="Proteomes" id="UP000030491">
    <property type="component" value="Unassembled WGS sequence"/>
</dbReference>
<evidence type="ECO:0000256" key="7">
    <source>
        <dbReference type="PIRSR" id="PIRSR600715-1"/>
    </source>
</evidence>
<dbReference type="GO" id="GO:0044038">
    <property type="term" value="P:cell wall macromolecule biosynthetic process"/>
    <property type="evidence" value="ECO:0007669"/>
    <property type="project" value="TreeGrafter"/>
</dbReference>
<evidence type="ECO:0000313" key="9">
    <source>
        <dbReference type="EMBL" id="KGF93060.1"/>
    </source>
</evidence>
<keyword evidence="7" id="KW-0460">Magnesium</keyword>
<dbReference type="GO" id="GO:0071555">
    <property type="term" value="P:cell wall organization"/>
    <property type="evidence" value="ECO:0007669"/>
    <property type="project" value="TreeGrafter"/>
</dbReference>
<feature type="transmembrane region" description="Helical" evidence="8">
    <location>
        <begin position="145"/>
        <end position="166"/>
    </location>
</feature>
<gene>
    <name evidence="9" type="ORF">EU93_0235</name>
</gene>
<keyword evidence="3 9" id="KW-0808">Transferase</keyword>
<keyword evidence="5 8" id="KW-1133">Transmembrane helix</keyword>
<evidence type="ECO:0000256" key="1">
    <source>
        <dbReference type="ARBA" id="ARBA00004651"/>
    </source>
</evidence>
<dbReference type="PROSITE" id="PS01348">
    <property type="entry name" value="MRAY_2"/>
    <property type="match status" value="1"/>
</dbReference>
<dbReference type="AlphaFoldDB" id="A0A0A1ZUL3"/>
<sequence>MNFILILILGSLSSFIVTYILTPFIRNFSIKKGLLDIPNDRKDHKIPIVRLGGVSIFSGFIISNSVFFIISKLDGDSILDSKLFFTIIIGSIIFFLIGLAEDLLENIDPFLRLFIQFAFTFLIWSQGLRINGISLDIFGNSYNNLIFSDFISIIFTSIFIVGIVNALNWIDGLDGLAGGISIISLTTMTFIISPSYIFLAFSLIGSCAAFLRFNSHPASIIMGDSGSYLLGFSLASLSIIYSSSSNTQNLPGIVNLVAIVFLLFIPLIDMVRVIFTRIINGFSPFYPDKIHFHHVLRDKGFNYKKIIFIFYFFSIITCMMASMLVSQT</sequence>
<feature type="transmembrane region" description="Helical" evidence="8">
    <location>
        <begin position="250"/>
        <end position="268"/>
    </location>
</feature>
<evidence type="ECO:0000256" key="2">
    <source>
        <dbReference type="ARBA" id="ARBA00022475"/>
    </source>
</evidence>
<evidence type="ECO:0000256" key="3">
    <source>
        <dbReference type="ARBA" id="ARBA00022679"/>
    </source>
</evidence>
<evidence type="ECO:0000256" key="5">
    <source>
        <dbReference type="ARBA" id="ARBA00022989"/>
    </source>
</evidence>
<protein>
    <submittedName>
        <fullName evidence="9">Undecaprenyl-phosphate N-acetylglucosaminyl 1-phosphate transferase</fullName>
        <ecNumber evidence="9">2.7.8.-</ecNumber>
    </submittedName>
</protein>
<proteinExistence type="predicted"/>
<evidence type="ECO:0000256" key="8">
    <source>
        <dbReference type="SAM" id="Phobius"/>
    </source>
</evidence>
<evidence type="ECO:0000313" key="10">
    <source>
        <dbReference type="Proteomes" id="UP000030491"/>
    </source>
</evidence>
<comment type="cofactor">
    <cofactor evidence="7">
        <name>Mg(2+)</name>
        <dbReference type="ChEBI" id="CHEBI:18420"/>
    </cofactor>
</comment>
<dbReference type="EC" id="2.7.8.-" evidence="9"/>